<dbReference type="EMBL" id="CP048685">
    <property type="protein sequence ID" value="QPJ63489.1"/>
    <property type="molecule type" value="Genomic_DNA"/>
</dbReference>
<protein>
    <recommendedName>
        <fullName evidence="2">SPOR domain-containing protein</fullName>
    </recommendedName>
</protein>
<dbReference type="Gene3D" id="3.30.70.1070">
    <property type="entry name" value="Sporulation related repeat"/>
    <property type="match status" value="1"/>
</dbReference>
<evidence type="ECO:0000313" key="3">
    <source>
        <dbReference type="EMBL" id="QPJ63489.1"/>
    </source>
</evidence>
<evidence type="ECO:0000256" key="1">
    <source>
        <dbReference type="SAM" id="MobiDB-lite"/>
    </source>
</evidence>
<proteinExistence type="predicted"/>
<dbReference type="AlphaFoldDB" id="A0A7T0BYX3"/>
<reference evidence="3 4" key="1">
    <citation type="submission" date="2020-02" db="EMBL/GenBank/DDBJ databases">
        <title>Genomic and physiological characterization of two novel Nitrospinaceae genera.</title>
        <authorList>
            <person name="Mueller A.J."/>
            <person name="Jung M.-Y."/>
            <person name="Strachan C.R."/>
            <person name="Herbold C.W."/>
            <person name="Kirkegaard R.H."/>
            <person name="Daims H."/>
        </authorList>
    </citation>
    <scope>NUCLEOTIDE SEQUENCE [LARGE SCALE GENOMIC DNA]</scope>
    <source>
        <strain evidence="3">EB</strain>
    </source>
</reference>
<feature type="region of interest" description="Disordered" evidence="1">
    <location>
        <begin position="123"/>
        <end position="149"/>
    </location>
</feature>
<sequence>MKVKFKFKILFFLVFSAVVLGGNWFVVNASELSNPAGNYVVQLNAFSIESNANNSIKKWKSRGYPVFLNHEDGERWFKVRIGPYANWEEAREVSLKLKEEEELSPLVLLTLKGKQKPVELAEPRQLKEVPGPKSEEILESSSTETDNSDDDFEIDAVDRVVARFMEWKKAWQAKDLSAYLQFYSSSFDSGAKSFQAWERLRAKALSRKGRILIDVAEVQILPDGQEVEMRFIQKFKSSRFSDVGHKTIVWRLENGDWHIVSERWLPI</sequence>
<dbReference type="KEGG" id="nli:G3M70_17050"/>
<evidence type="ECO:0000259" key="2">
    <source>
        <dbReference type="PROSITE" id="PS51724"/>
    </source>
</evidence>
<dbReference type="Pfam" id="PF24125">
    <property type="entry name" value="Cds6_C"/>
    <property type="match status" value="1"/>
</dbReference>
<dbReference type="Pfam" id="PF05036">
    <property type="entry name" value="SPOR"/>
    <property type="match status" value="1"/>
</dbReference>
<dbReference type="Proteomes" id="UP000594688">
    <property type="component" value="Chromosome"/>
</dbReference>
<feature type="domain" description="SPOR" evidence="2">
    <location>
        <begin position="33"/>
        <end position="110"/>
    </location>
</feature>
<accession>A0A7T0BYX3</accession>
<dbReference type="GO" id="GO:0042834">
    <property type="term" value="F:peptidoglycan binding"/>
    <property type="evidence" value="ECO:0007669"/>
    <property type="project" value="InterPro"/>
</dbReference>
<name>A0A7T0BYX3_9BACT</name>
<dbReference type="PROSITE" id="PS51724">
    <property type="entry name" value="SPOR"/>
    <property type="match status" value="1"/>
</dbReference>
<dbReference type="InterPro" id="IPR032710">
    <property type="entry name" value="NTF2-like_dom_sf"/>
</dbReference>
<dbReference type="SUPFAM" id="SSF54427">
    <property type="entry name" value="NTF2-like"/>
    <property type="match status" value="1"/>
</dbReference>
<dbReference type="Gene3D" id="3.10.450.50">
    <property type="match status" value="1"/>
</dbReference>
<dbReference type="SUPFAM" id="SSF110997">
    <property type="entry name" value="Sporulation related repeat"/>
    <property type="match status" value="1"/>
</dbReference>
<organism evidence="3 4">
    <name type="scientific">Candidatus Nitronauta litoralis</name>
    <dbReference type="NCBI Taxonomy" id="2705533"/>
    <lineage>
        <taxon>Bacteria</taxon>
        <taxon>Pseudomonadati</taxon>
        <taxon>Nitrospinota/Tectimicrobiota group</taxon>
        <taxon>Nitrospinota</taxon>
        <taxon>Nitrospinia</taxon>
        <taxon>Nitrospinales</taxon>
        <taxon>Nitrospinaceae</taxon>
        <taxon>Candidatus Nitronauta</taxon>
    </lineage>
</organism>
<evidence type="ECO:0000313" key="4">
    <source>
        <dbReference type="Proteomes" id="UP000594688"/>
    </source>
</evidence>
<dbReference type="InterPro" id="IPR056203">
    <property type="entry name" value="Cds6_C"/>
</dbReference>
<dbReference type="InterPro" id="IPR007730">
    <property type="entry name" value="SPOR-like_dom"/>
</dbReference>
<dbReference type="InterPro" id="IPR036680">
    <property type="entry name" value="SPOR-like_sf"/>
</dbReference>
<gene>
    <name evidence="3" type="ORF">G3M70_17050</name>
</gene>